<reference evidence="10 11" key="1">
    <citation type="submission" date="2019-11" db="EMBL/GenBank/DDBJ databases">
        <title>Venatorbacter sp. nov. a predator of Campylobacter and other Gram-negative bacteria.</title>
        <authorList>
            <person name="Saeedi A."/>
            <person name="Cummings N.J."/>
            <person name="Connerton I.F."/>
            <person name="Connerton P.L."/>
        </authorList>
    </citation>
    <scope>NUCLEOTIDE SEQUENCE [LARGE SCALE GENOMIC DNA]</scope>
    <source>
        <strain evidence="10">XL5</strain>
    </source>
</reference>
<comment type="pathway">
    <text evidence="8 9">Carbohydrate biosynthesis; gluconeogenesis.</text>
</comment>
<dbReference type="EMBL" id="CP046056">
    <property type="protein sequence ID" value="QQD23561.1"/>
    <property type="molecule type" value="Genomic_DNA"/>
</dbReference>
<comment type="catalytic activity">
    <reaction evidence="8 9">
        <text>D-glyceraldehyde 3-phosphate = dihydroxyacetone phosphate</text>
        <dbReference type="Rhea" id="RHEA:18585"/>
        <dbReference type="ChEBI" id="CHEBI:57642"/>
        <dbReference type="ChEBI" id="CHEBI:59776"/>
        <dbReference type="EC" id="5.3.1.1"/>
    </reaction>
</comment>
<dbReference type="NCBIfam" id="TIGR00419">
    <property type="entry name" value="tim"/>
    <property type="match status" value="1"/>
</dbReference>
<gene>
    <name evidence="8" type="primary">tpiA</name>
    <name evidence="10" type="ORF">GJQ55_03260</name>
</gene>
<dbReference type="PANTHER" id="PTHR21139:SF42">
    <property type="entry name" value="TRIOSEPHOSPHATE ISOMERASE"/>
    <property type="match status" value="1"/>
</dbReference>
<dbReference type="PROSITE" id="PS51440">
    <property type="entry name" value="TIM_2"/>
    <property type="match status" value="1"/>
</dbReference>
<dbReference type="InterPro" id="IPR013785">
    <property type="entry name" value="Aldolase_TIM"/>
</dbReference>
<dbReference type="CDD" id="cd00311">
    <property type="entry name" value="TIM"/>
    <property type="match status" value="1"/>
</dbReference>
<evidence type="ECO:0000313" key="10">
    <source>
        <dbReference type="EMBL" id="QQD23561.1"/>
    </source>
</evidence>
<organism evidence="10 11">
    <name type="scientific">Venatoribacter cucullus</name>
    <dbReference type="NCBI Taxonomy" id="2661630"/>
    <lineage>
        <taxon>Bacteria</taxon>
        <taxon>Pseudomonadati</taxon>
        <taxon>Pseudomonadota</taxon>
        <taxon>Gammaproteobacteria</taxon>
        <taxon>Oceanospirillales</taxon>
        <taxon>Oceanospirillaceae</taxon>
        <taxon>Venatoribacter</taxon>
    </lineage>
</organism>
<evidence type="ECO:0000256" key="9">
    <source>
        <dbReference type="RuleBase" id="RU363013"/>
    </source>
</evidence>
<dbReference type="EC" id="5.3.1.1" evidence="8 9"/>
<dbReference type="InterPro" id="IPR000652">
    <property type="entry name" value="Triosephosphate_isomerase"/>
</dbReference>
<sequence length="245" mass="25848">MRRLLVAGNWKMNASVAQTEALLSALCAAEFSCDVAVFPPFPYLAQAVQTTGNSTVRVGAQNVASESSGAFTGEVSASMLADVGCRLALVGHSERRSLYGETDAQVLEKTRQLLANGLTAVVCVGETLEQRQAGREEAVVAEQLALLLRELSNYDWRNIVLAYEPVWAIGTGETATPEQAQAMHAFIRSLLQEKDPALAAATRILYGGSVKAANAAELFAQPDIDGGLVGGASLDATEFSAICQA</sequence>
<dbReference type="GO" id="GO:0006096">
    <property type="term" value="P:glycolytic process"/>
    <property type="evidence" value="ECO:0007669"/>
    <property type="project" value="UniProtKB-UniRule"/>
</dbReference>
<dbReference type="GO" id="GO:0005829">
    <property type="term" value="C:cytosol"/>
    <property type="evidence" value="ECO:0007669"/>
    <property type="project" value="TreeGrafter"/>
</dbReference>
<comment type="subcellular location">
    <subcellularLocation>
        <location evidence="8 9">Cytoplasm</location>
    </subcellularLocation>
</comment>
<evidence type="ECO:0000256" key="1">
    <source>
        <dbReference type="ARBA" id="ARBA00004680"/>
    </source>
</evidence>
<proteinExistence type="inferred from homology"/>
<keyword evidence="11" id="KW-1185">Reference proteome</keyword>
<dbReference type="KEGG" id="vcw:GJQ55_03260"/>
<feature type="binding site" evidence="8">
    <location>
        <begin position="230"/>
        <end position="231"/>
    </location>
    <ligand>
        <name>substrate</name>
    </ligand>
</feature>
<keyword evidence="5 8" id="KW-0963">Cytoplasm</keyword>
<feature type="binding site" evidence="8">
    <location>
        <begin position="9"/>
        <end position="11"/>
    </location>
    <ligand>
        <name>substrate</name>
    </ligand>
</feature>
<dbReference type="Gene3D" id="3.20.20.70">
    <property type="entry name" value="Aldolase class I"/>
    <property type="match status" value="1"/>
</dbReference>
<dbReference type="PANTHER" id="PTHR21139">
    <property type="entry name" value="TRIOSEPHOSPHATE ISOMERASE"/>
    <property type="match status" value="1"/>
</dbReference>
<dbReference type="InterPro" id="IPR020861">
    <property type="entry name" value="Triosephosphate_isomerase_AS"/>
</dbReference>
<evidence type="ECO:0000256" key="4">
    <source>
        <dbReference type="ARBA" id="ARBA00022432"/>
    </source>
</evidence>
<protein>
    <recommendedName>
        <fullName evidence="8 9">Triosephosphate isomerase</fullName>
        <shortName evidence="8">TIM</shortName>
        <shortName evidence="8">TPI</shortName>
        <ecNumber evidence="8 9">5.3.1.1</ecNumber>
    </recommendedName>
    <alternativeName>
        <fullName evidence="8">Triose-phosphate isomerase</fullName>
    </alternativeName>
</protein>
<comment type="pathway">
    <text evidence="1 8 9">Carbohydrate degradation; glycolysis; D-glyceraldehyde 3-phosphate from glycerone phosphate: step 1/1.</text>
</comment>
<evidence type="ECO:0000256" key="6">
    <source>
        <dbReference type="ARBA" id="ARBA00023152"/>
    </source>
</evidence>
<dbReference type="InterPro" id="IPR022896">
    <property type="entry name" value="TrioseP_Isoase_bac/euk"/>
</dbReference>
<dbReference type="GO" id="GO:0006094">
    <property type="term" value="P:gluconeogenesis"/>
    <property type="evidence" value="ECO:0007669"/>
    <property type="project" value="UniProtKB-UniRule"/>
</dbReference>
<dbReference type="SUPFAM" id="SSF51351">
    <property type="entry name" value="Triosephosphate isomerase (TIM)"/>
    <property type="match status" value="1"/>
</dbReference>
<comment type="similarity">
    <text evidence="3 8 9">Belongs to the triosephosphate isomerase family.</text>
</comment>
<dbReference type="GO" id="GO:0046166">
    <property type="term" value="P:glyceraldehyde-3-phosphate biosynthetic process"/>
    <property type="evidence" value="ECO:0007669"/>
    <property type="project" value="TreeGrafter"/>
</dbReference>
<dbReference type="GO" id="GO:0019563">
    <property type="term" value="P:glycerol catabolic process"/>
    <property type="evidence" value="ECO:0007669"/>
    <property type="project" value="TreeGrafter"/>
</dbReference>
<keyword evidence="6 8" id="KW-0324">Glycolysis</keyword>
<accession>A0A9E8FJG5</accession>
<comment type="subunit">
    <text evidence="8 9">Homodimer.</text>
</comment>
<feature type="active site" description="Proton acceptor" evidence="8">
    <location>
        <position position="164"/>
    </location>
</feature>
<dbReference type="Pfam" id="PF00121">
    <property type="entry name" value="TIM"/>
    <property type="match status" value="1"/>
</dbReference>
<comment type="function">
    <text evidence="8">Involved in the gluconeogenesis. Catalyzes stereospecifically the conversion of dihydroxyacetone phosphate (DHAP) to D-glyceraldehyde-3-phosphate (G3P).</text>
</comment>
<evidence type="ECO:0000256" key="2">
    <source>
        <dbReference type="ARBA" id="ARBA00004939"/>
    </source>
</evidence>
<dbReference type="RefSeq" id="WP_228346091.1">
    <property type="nucleotide sequence ID" value="NZ_CP045550.1"/>
</dbReference>
<dbReference type="AlphaFoldDB" id="A0A9E8FJG5"/>
<dbReference type="InterPro" id="IPR035990">
    <property type="entry name" value="TIM_sf"/>
</dbReference>
<dbReference type="GO" id="GO:0004807">
    <property type="term" value="F:triose-phosphate isomerase activity"/>
    <property type="evidence" value="ECO:0007669"/>
    <property type="project" value="UniProtKB-UniRule"/>
</dbReference>
<dbReference type="HAMAP" id="MF_00147_B">
    <property type="entry name" value="TIM_B"/>
    <property type="match status" value="1"/>
</dbReference>
<evidence type="ECO:0000313" key="11">
    <source>
        <dbReference type="Proteomes" id="UP000596074"/>
    </source>
</evidence>
<evidence type="ECO:0000256" key="5">
    <source>
        <dbReference type="ARBA" id="ARBA00022490"/>
    </source>
</evidence>
<keyword evidence="7 8" id="KW-0413">Isomerase</keyword>
<evidence type="ECO:0000256" key="7">
    <source>
        <dbReference type="ARBA" id="ARBA00023235"/>
    </source>
</evidence>
<feature type="binding site" evidence="8">
    <location>
        <position position="170"/>
    </location>
    <ligand>
        <name>substrate</name>
    </ligand>
</feature>
<keyword evidence="4 8" id="KW-0312">Gluconeogenesis</keyword>
<feature type="binding site" evidence="8">
    <location>
        <position position="209"/>
    </location>
    <ligand>
        <name>substrate</name>
    </ligand>
</feature>
<feature type="active site" description="Electrophile" evidence="8">
    <location>
        <position position="92"/>
    </location>
</feature>
<dbReference type="PROSITE" id="PS00171">
    <property type="entry name" value="TIM_1"/>
    <property type="match status" value="1"/>
</dbReference>
<dbReference type="FunFam" id="3.20.20.70:FF:000016">
    <property type="entry name" value="Triosephosphate isomerase"/>
    <property type="match status" value="1"/>
</dbReference>
<dbReference type="Proteomes" id="UP000596074">
    <property type="component" value="Chromosome"/>
</dbReference>
<name>A0A9E8FJG5_9GAMM</name>
<evidence type="ECO:0000256" key="8">
    <source>
        <dbReference type="HAMAP-Rule" id="MF_00147"/>
    </source>
</evidence>
<comment type="pathway">
    <text evidence="2">Carbohydrate metabolism; erythritol degradation.</text>
</comment>
<evidence type="ECO:0000256" key="3">
    <source>
        <dbReference type="ARBA" id="ARBA00007422"/>
    </source>
</evidence>